<dbReference type="GO" id="GO:0022857">
    <property type="term" value="F:transmembrane transporter activity"/>
    <property type="evidence" value="ECO:0007669"/>
    <property type="project" value="InterPro"/>
</dbReference>
<evidence type="ECO:0000256" key="7">
    <source>
        <dbReference type="ARBA" id="ARBA00023136"/>
    </source>
</evidence>
<dbReference type="InterPro" id="IPR001851">
    <property type="entry name" value="ABC_transp_permease"/>
</dbReference>
<feature type="transmembrane region" description="Helical" evidence="9">
    <location>
        <begin position="140"/>
        <end position="157"/>
    </location>
</feature>
<dbReference type="PANTHER" id="PTHR11795">
    <property type="entry name" value="BRANCHED-CHAIN AMINO ACID TRANSPORT SYSTEM PERMEASE PROTEIN LIVH"/>
    <property type="match status" value="1"/>
</dbReference>
<reference evidence="11" key="2">
    <citation type="submission" date="2023-07" db="EMBL/GenBank/DDBJ databases">
        <title>Genomic analysis of Rhodococcus opacus VOC-14 with glycol ethers degradation activity.</title>
        <authorList>
            <person name="Narkevich D.A."/>
            <person name="Hlushen A.M."/>
            <person name="Akhremchuk A.E."/>
            <person name="Sikolenko M.A."/>
            <person name="Valentovich L.N."/>
        </authorList>
    </citation>
    <scope>NUCLEOTIDE SEQUENCE</scope>
    <source>
        <strain evidence="11">VOC-14</strain>
    </source>
</reference>
<keyword evidence="12" id="KW-1185">Reference proteome</keyword>
<dbReference type="Proteomes" id="UP001066327">
    <property type="component" value="Unassembled WGS sequence"/>
</dbReference>
<feature type="transmembrane region" description="Helical" evidence="9">
    <location>
        <begin position="91"/>
        <end position="113"/>
    </location>
</feature>
<evidence type="ECO:0000313" key="11">
    <source>
        <dbReference type="EMBL" id="WLF46862.1"/>
    </source>
</evidence>
<reference evidence="10" key="1">
    <citation type="submission" date="2022-12" db="EMBL/GenBank/DDBJ databases">
        <authorList>
            <person name="Krivoruchko A.V."/>
            <person name="Elkin A."/>
        </authorList>
    </citation>
    <scope>NUCLEOTIDE SEQUENCE</scope>
    <source>
        <strain evidence="10">IEGM 249</strain>
    </source>
</reference>
<feature type="transmembrane region" description="Helical" evidence="9">
    <location>
        <begin position="57"/>
        <end position="79"/>
    </location>
</feature>
<keyword evidence="4 9" id="KW-0812">Transmembrane</keyword>
<dbReference type="EMBL" id="JAPWIS010000028">
    <property type="protein sequence ID" value="MCZ4589071.1"/>
    <property type="molecule type" value="Genomic_DNA"/>
</dbReference>
<proteinExistence type="inferred from homology"/>
<evidence type="ECO:0000256" key="3">
    <source>
        <dbReference type="ARBA" id="ARBA00022475"/>
    </source>
</evidence>
<keyword evidence="2" id="KW-0813">Transport</keyword>
<evidence type="ECO:0000256" key="4">
    <source>
        <dbReference type="ARBA" id="ARBA00022692"/>
    </source>
</evidence>
<evidence type="ECO:0000313" key="10">
    <source>
        <dbReference type="EMBL" id="MCZ4589071.1"/>
    </source>
</evidence>
<evidence type="ECO:0000256" key="1">
    <source>
        <dbReference type="ARBA" id="ARBA00004651"/>
    </source>
</evidence>
<evidence type="ECO:0000313" key="13">
    <source>
        <dbReference type="Proteomes" id="UP001231166"/>
    </source>
</evidence>
<dbReference type="GO" id="GO:0006865">
    <property type="term" value="P:amino acid transport"/>
    <property type="evidence" value="ECO:0007669"/>
    <property type="project" value="UniProtKB-KW"/>
</dbReference>
<keyword evidence="6 9" id="KW-1133">Transmembrane helix</keyword>
<keyword evidence="7 9" id="KW-0472">Membrane</keyword>
<name>A0AAX3YBQ7_RHOOP</name>
<dbReference type="CDD" id="cd06582">
    <property type="entry name" value="TM_PBP1_LivH_like"/>
    <property type="match status" value="1"/>
</dbReference>
<feature type="transmembrane region" description="Helical" evidence="9">
    <location>
        <begin position="34"/>
        <end position="51"/>
    </location>
</feature>
<evidence type="ECO:0000256" key="8">
    <source>
        <dbReference type="ARBA" id="ARBA00037998"/>
    </source>
</evidence>
<feature type="transmembrane region" description="Helical" evidence="9">
    <location>
        <begin position="189"/>
        <end position="207"/>
    </location>
</feature>
<keyword evidence="3" id="KW-1003">Cell membrane</keyword>
<keyword evidence="5" id="KW-0029">Amino-acid transport</keyword>
<comment type="similarity">
    <text evidence="8">Belongs to the binding-protein-dependent transport system permease family. LivHM subfamily.</text>
</comment>
<dbReference type="InterPro" id="IPR052157">
    <property type="entry name" value="BCAA_transport_permease"/>
</dbReference>
<dbReference type="RefSeq" id="WP_120660289.1">
    <property type="nucleotide sequence ID" value="NZ_CP072194.1"/>
</dbReference>
<organism evidence="11 13">
    <name type="scientific">Rhodococcus opacus</name>
    <name type="common">Nocardia opaca</name>
    <dbReference type="NCBI Taxonomy" id="37919"/>
    <lineage>
        <taxon>Bacteria</taxon>
        <taxon>Bacillati</taxon>
        <taxon>Actinomycetota</taxon>
        <taxon>Actinomycetes</taxon>
        <taxon>Mycobacteriales</taxon>
        <taxon>Nocardiaceae</taxon>
        <taxon>Rhodococcus</taxon>
    </lineage>
</organism>
<feature type="transmembrane region" description="Helical" evidence="9">
    <location>
        <begin position="6"/>
        <end position="27"/>
    </location>
</feature>
<feature type="transmembrane region" description="Helical" evidence="9">
    <location>
        <begin position="219"/>
        <end position="248"/>
    </location>
</feature>
<sequence>MDQLFITLTSGIANGAVYGLIGLGLVIIFRSTDVMNFAMASMSTLAIYMALSLHGWGAGIIVALVVAVAFGALSGLVVRETLIRPLGQGKLFAALVITMGLSIIVEHLIGQFWGEQPQRFPQLIEGTVTVGNSNLLLQDLATIAIAACAVSGIAFLFTRTPLGAAMRAVAESAVTAEILGINAHKVARIAWALGMALAVLAVFLYAPKTGLTPVVLAPILFRAFAGILLGGLTSMYGAVIGGLIIGVLDNLAAAYISASFRDTFVFTIAVLVLLIRPQGIFGRQTFERV</sequence>
<dbReference type="Proteomes" id="UP001231166">
    <property type="component" value="Chromosome"/>
</dbReference>
<dbReference type="Pfam" id="PF02653">
    <property type="entry name" value="BPD_transp_2"/>
    <property type="match status" value="1"/>
</dbReference>
<feature type="transmembrane region" description="Helical" evidence="9">
    <location>
        <begin position="254"/>
        <end position="275"/>
    </location>
</feature>
<gene>
    <name evidence="10" type="ORF">O4328_36400</name>
    <name evidence="11" type="ORF">Q5707_34120</name>
</gene>
<dbReference type="EMBL" id="CP130953">
    <property type="protein sequence ID" value="WLF46862.1"/>
    <property type="molecule type" value="Genomic_DNA"/>
</dbReference>
<evidence type="ECO:0000256" key="2">
    <source>
        <dbReference type="ARBA" id="ARBA00022448"/>
    </source>
</evidence>
<dbReference type="PANTHER" id="PTHR11795:SF451">
    <property type="entry name" value="ABC TRANSPORTER PERMEASE PROTEIN"/>
    <property type="match status" value="1"/>
</dbReference>
<evidence type="ECO:0000256" key="9">
    <source>
        <dbReference type="SAM" id="Phobius"/>
    </source>
</evidence>
<comment type="subcellular location">
    <subcellularLocation>
        <location evidence="1">Cell membrane</location>
        <topology evidence="1">Multi-pass membrane protein</topology>
    </subcellularLocation>
</comment>
<evidence type="ECO:0000256" key="6">
    <source>
        <dbReference type="ARBA" id="ARBA00022989"/>
    </source>
</evidence>
<accession>A0AAX3YBQ7</accession>
<protein>
    <submittedName>
        <fullName evidence="11">Branched-chain amino acid ABC transporter permease</fullName>
    </submittedName>
</protein>
<dbReference type="AlphaFoldDB" id="A0AAX3YBQ7"/>
<dbReference type="GO" id="GO:0005886">
    <property type="term" value="C:plasma membrane"/>
    <property type="evidence" value="ECO:0007669"/>
    <property type="project" value="UniProtKB-SubCell"/>
</dbReference>
<evidence type="ECO:0000256" key="5">
    <source>
        <dbReference type="ARBA" id="ARBA00022970"/>
    </source>
</evidence>
<evidence type="ECO:0000313" key="12">
    <source>
        <dbReference type="Proteomes" id="UP001066327"/>
    </source>
</evidence>